<dbReference type="Pfam" id="PF04095">
    <property type="entry name" value="NAPRTase"/>
    <property type="match status" value="1"/>
</dbReference>
<dbReference type="GO" id="GO:0004516">
    <property type="term" value="F:nicotinate phosphoribosyltransferase activity"/>
    <property type="evidence" value="ECO:0007669"/>
    <property type="project" value="UniProtKB-UniRule"/>
</dbReference>
<evidence type="ECO:0000313" key="17">
    <source>
        <dbReference type="Proteomes" id="UP000220840"/>
    </source>
</evidence>
<dbReference type="PANTHER" id="PTHR11098:SF1">
    <property type="entry name" value="NICOTINATE PHOSPHORIBOSYLTRANSFERASE"/>
    <property type="match status" value="1"/>
</dbReference>
<dbReference type="InterPro" id="IPR007229">
    <property type="entry name" value="Nic_PRibTrfase-Fam"/>
</dbReference>
<dbReference type="NCBIfam" id="NF009131">
    <property type="entry name" value="PRK12484.1"/>
    <property type="match status" value="1"/>
</dbReference>
<evidence type="ECO:0000256" key="4">
    <source>
        <dbReference type="ARBA" id="ARBA00022553"/>
    </source>
</evidence>
<dbReference type="Pfam" id="PF17956">
    <property type="entry name" value="NAPRTase_C"/>
    <property type="match status" value="1"/>
</dbReference>
<dbReference type="InterPro" id="IPR006405">
    <property type="entry name" value="Nic_PRibTrfase_pncB"/>
</dbReference>
<evidence type="ECO:0000256" key="7">
    <source>
        <dbReference type="ARBA" id="ARBA00022679"/>
    </source>
</evidence>
<dbReference type="InterPro" id="IPR041619">
    <property type="entry name" value="NAPRTase_C"/>
</dbReference>
<dbReference type="CDD" id="cd01570">
    <property type="entry name" value="NAPRTase_A"/>
    <property type="match status" value="1"/>
</dbReference>
<dbReference type="InterPro" id="IPR040727">
    <property type="entry name" value="NAPRTase_N"/>
</dbReference>
<dbReference type="FunFam" id="3.20.20.70:FF:000076">
    <property type="entry name" value="Nicotinate phosphoribosyltransferase"/>
    <property type="match status" value="1"/>
</dbReference>
<dbReference type="InterPro" id="IPR041525">
    <property type="entry name" value="N/Namide_PRibTrfase"/>
</dbReference>
<dbReference type="SUPFAM" id="SSF51690">
    <property type="entry name" value="Nicotinate/Quinolinate PRTase C-terminal domain-like"/>
    <property type="match status" value="1"/>
</dbReference>
<evidence type="ECO:0000256" key="6">
    <source>
        <dbReference type="ARBA" id="ARBA00022642"/>
    </source>
</evidence>
<evidence type="ECO:0000259" key="12">
    <source>
        <dbReference type="Pfam" id="PF17956"/>
    </source>
</evidence>
<comment type="function">
    <text evidence="9">Catalyzes the first step in the biosynthesis of NAD from nicotinic acid, the ATP-dependent synthesis of beta-nicotinate D-ribonucleotide from nicotinate and 5-phospho-D-ribose 1-phosphate.</text>
</comment>
<evidence type="ECO:0000256" key="8">
    <source>
        <dbReference type="ARBA" id="ARBA00048668"/>
    </source>
</evidence>
<reference evidence="13" key="3">
    <citation type="submission" date="2021-10" db="EMBL/GenBank/DDBJ databases">
        <authorList>
            <person name="Mesa V."/>
        </authorList>
    </citation>
    <scope>NUCLEOTIDE SEQUENCE</scope>
    <source>
        <strain evidence="13">CC3_PB</strain>
    </source>
</reference>
<dbReference type="NCBIfam" id="TIGR01513">
    <property type="entry name" value="NAPRTase_put"/>
    <property type="match status" value="1"/>
</dbReference>
<dbReference type="Proteomes" id="UP000789738">
    <property type="component" value="Unassembled WGS sequence"/>
</dbReference>
<dbReference type="EC" id="6.3.4.21" evidence="3 9"/>
<reference evidence="16 18" key="2">
    <citation type="submission" date="2018-06" db="EMBL/GenBank/DDBJ databases">
        <authorList>
            <consortium name="IHU Genomes"/>
        </authorList>
    </citation>
    <scope>NUCLEOTIDE SEQUENCE [LARGE SCALE GENOMIC DNA]</scope>
    <source>
        <strain evidence="16 18">NEC25</strain>
    </source>
</reference>
<dbReference type="GeneID" id="68876893"/>
<keyword evidence="4" id="KW-0597">Phosphoprotein</keyword>
<dbReference type="EMBL" id="CAKJVE010000004">
    <property type="protein sequence ID" value="CAG9709146.1"/>
    <property type="molecule type" value="Genomic_DNA"/>
</dbReference>
<evidence type="ECO:0000256" key="9">
    <source>
        <dbReference type="RuleBase" id="RU365100"/>
    </source>
</evidence>
<dbReference type="InterPro" id="IPR036068">
    <property type="entry name" value="Nicotinate_pribotase-like_C"/>
</dbReference>
<dbReference type="Proteomes" id="UP000431451">
    <property type="component" value="Unassembled WGS sequence"/>
</dbReference>
<dbReference type="PANTHER" id="PTHR11098">
    <property type="entry name" value="NICOTINATE PHOSPHORIBOSYLTRANSFERASE"/>
    <property type="match status" value="1"/>
</dbReference>
<comment type="similarity">
    <text evidence="2 9">Belongs to the NAPRTase family.</text>
</comment>
<keyword evidence="5 9" id="KW-0436">Ligase</keyword>
<gene>
    <name evidence="13" type="primary">pncB</name>
    <name evidence="16" type="synonym">pncB2_1</name>
    <name evidence="14" type="ORF">CNEO2_380035</name>
    <name evidence="13" type="ORF">CNEO_43997</name>
    <name evidence="16" type="ORF">CNEONATNEC25_01546</name>
    <name evidence="15" type="ORF">CQ394_02155</name>
</gene>
<dbReference type="Proteomes" id="UP000220840">
    <property type="component" value="Unassembled WGS sequence"/>
</dbReference>
<dbReference type="GO" id="GO:0034355">
    <property type="term" value="P:NAD+ biosynthetic process via the salvage pathway"/>
    <property type="evidence" value="ECO:0007669"/>
    <property type="project" value="UniProtKB-ARBA"/>
</dbReference>
<evidence type="ECO:0000259" key="11">
    <source>
        <dbReference type="Pfam" id="PF17767"/>
    </source>
</evidence>
<keyword evidence="17" id="KW-1185">Reference proteome</keyword>
<dbReference type="RefSeq" id="WP_058294722.1">
    <property type="nucleotide sequence ID" value="NZ_CAKJVE010000004.1"/>
</dbReference>
<reference evidence="15 17" key="1">
    <citation type="submission" date="2017-10" db="EMBL/GenBank/DDBJ databases">
        <title>Effective Description of Clostridium neonatale sp. nov. linked to necrotizing enterocolitis in neonates and a clarification of species assignable to the genus Clostridium (Prazmowski 1880) emend. Lawson and Rainey 2016.</title>
        <authorList>
            <person name="Bernard K."/>
            <person name="Burdz T."/>
            <person name="Wiebe D."/>
            <person name="Balcewich B."/>
            <person name="Alfa M."/>
            <person name="Bernier A.-M."/>
        </authorList>
    </citation>
    <scope>NUCLEOTIDE SEQUENCE [LARGE SCALE GENOMIC DNA]</scope>
    <source>
        <strain evidence="15 17">LCDC99A005</strain>
    </source>
</reference>
<evidence type="ECO:0000256" key="3">
    <source>
        <dbReference type="ARBA" id="ARBA00013236"/>
    </source>
</evidence>
<comment type="PTM">
    <text evidence="9">Transiently phosphorylated on a His residue during the reaction cycle. Phosphorylation strongly increases the affinity for substrates and increases the rate of nicotinate D-ribonucleotide production. Dephosphorylation regenerates the low-affinity form of the enzyme, leading to product release.</text>
</comment>
<dbReference type="EMBL" id="UWJD01000001">
    <property type="protein sequence ID" value="VCT83948.1"/>
    <property type="molecule type" value="Genomic_DNA"/>
</dbReference>
<dbReference type="EMBL" id="PDCJ01000001">
    <property type="protein sequence ID" value="PEG30549.1"/>
    <property type="molecule type" value="Genomic_DNA"/>
</dbReference>
<organism evidence="15 17">
    <name type="scientific">Clostridium neonatale</name>
    <dbReference type="NCBI Taxonomy" id="137838"/>
    <lineage>
        <taxon>Bacteria</taxon>
        <taxon>Bacillati</taxon>
        <taxon>Bacillota</taxon>
        <taxon>Clostridia</taxon>
        <taxon>Eubacteriales</taxon>
        <taxon>Clostridiaceae</taxon>
        <taxon>Clostridium</taxon>
    </lineage>
</organism>
<evidence type="ECO:0000256" key="2">
    <source>
        <dbReference type="ARBA" id="ARBA00010897"/>
    </source>
</evidence>
<keyword evidence="7 9" id="KW-0808">Transferase</keyword>
<dbReference type="STRING" id="137838.GCA_001458595_01883"/>
<dbReference type="Pfam" id="PF17767">
    <property type="entry name" value="NAPRTase_N"/>
    <property type="match status" value="1"/>
</dbReference>
<comment type="pathway">
    <text evidence="1 9">Cofactor biosynthesis; NAD(+) biosynthesis; nicotinate D-ribonucleotide from nicotinate: step 1/1.</text>
</comment>
<name>A0A2A7MG25_9CLOT</name>
<dbReference type="SUPFAM" id="SSF54675">
    <property type="entry name" value="Nicotinate/Quinolinate PRTase N-terminal domain-like"/>
    <property type="match status" value="1"/>
</dbReference>
<dbReference type="InterPro" id="IPR013785">
    <property type="entry name" value="Aldolase_TIM"/>
</dbReference>
<accession>A0A2A7MG25</accession>
<protein>
    <recommendedName>
        <fullName evidence="3 9">Nicotinate phosphoribosyltransferase</fullName>
        <ecNumber evidence="3 9">6.3.4.21</ecNumber>
    </recommendedName>
</protein>
<dbReference type="Proteomes" id="UP001189143">
    <property type="component" value="Unassembled WGS sequence"/>
</dbReference>
<dbReference type="PIRSF" id="PIRSF000484">
    <property type="entry name" value="NAPRT"/>
    <property type="match status" value="1"/>
</dbReference>
<dbReference type="GO" id="GO:0005829">
    <property type="term" value="C:cytosol"/>
    <property type="evidence" value="ECO:0007669"/>
    <property type="project" value="TreeGrafter"/>
</dbReference>
<dbReference type="OrthoDB" id="9770610at2"/>
<dbReference type="EMBL" id="CAMTCP010000235">
    <property type="protein sequence ID" value="CAI3614602.1"/>
    <property type="molecule type" value="Genomic_DNA"/>
</dbReference>
<feature type="domain" description="Nicotinate phosphoribosyltransferase C-terminal" evidence="12">
    <location>
        <begin position="369"/>
        <end position="478"/>
    </location>
</feature>
<dbReference type="Gene3D" id="3.20.140.10">
    <property type="entry name" value="nicotinate phosphoribosyltransferase"/>
    <property type="match status" value="1"/>
</dbReference>
<dbReference type="AlphaFoldDB" id="A0A2A7MG25"/>
<reference evidence="14" key="4">
    <citation type="submission" date="2022-10" db="EMBL/GenBank/DDBJ databases">
        <authorList>
            <person name="Aires J."/>
            <person name="Mesa V."/>
        </authorList>
    </citation>
    <scope>NUCLEOTIDE SEQUENCE</scope>
    <source>
        <strain evidence="14">Clostridium neonatale JD116</strain>
    </source>
</reference>
<evidence type="ECO:0000313" key="14">
    <source>
        <dbReference type="EMBL" id="CAI3614602.1"/>
    </source>
</evidence>
<proteinExistence type="inferred from homology"/>
<evidence type="ECO:0000313" key="13">
    <source>
        <dbReference type="EMBL" id="CAG9709146.1"/>
    </source>
</evidence>
<dbReference type="UniPathway" id="UPA00253">
    <property type="reaction ID" value="UER00457"/>
</dbReference>
<dbReference type="Gene3D" id="3.20.20.70">
    <property type="entry name" value="Aldolase class I"/>
    <property type="match status" value="1"/>
</dbReference>
<evidence type="ECO:0000259" key="10">
    <source>
        <dbReference type="Pfam" id="PF04095"/>
    </source>
</evidence>
<dbReference type="NCBIfam" id="NF006695">
    <property type="entry name" value="PRK09243.1-2"/>
    <property type="match status" value="1"/>
</dbReference>
<evidence type="ECO:0000256" key="1">
    <source>
        <dbReference type="ARBA" id="ARBA00004952"/>
    </source>
</evidence>
<sequence>MNNSKFDVKNERNLTMLVDFYELTMGNGYYNKGLKDKIAYFDMFFRRVPDGGGYCIMAGVEQLIEYLKSLEFTDEDINYLRNKNLFSEDFLDYLKDFKFSCDVWAVPEGYPVFPNEPLVTVRGPVIQAQFIETMILLTINHQTLIATKAHRICRAAEGRPVMEFGSRRAQGYDGAIYGARAAIIGGCNSTACTLSDRMFNIPAVGTMAHSWVQLFDTEYEAFKTWSEIYPDECVLLIDTYNVIKSGLPNAIKVFDEVLKPLGKRPKGIRIDSGDITYLTKKCRSILDEAGYEDCKIIISNSLDEHIIKDVLDQGACIDSFGVGERLITAKSEPVFGGVYKLVALDEANEIVPKIKISENDEKITNPGFKKIVRIFDKKSNKALADLIALRDEKIDENKPLTLFNPIHTWKRKTLKNYYIKDLQVQIFEQGKCVYESPSVLDIKEFSKKETDRLWSEVLRFENPHTYYVDLSQNLWTLKQSLLHKYTSTFENQEE</sequence>
<evidence type="ECO:0000313" key="15">
    <source>
        <dbReference type="EMBL" id="PEG30549.1"/>
    </source>
</evidence>
<feature type="domain" description="Nicotinate phosphoribosyltransferase N-terminal" evidence="11">
    <location>
        <begin position="16"/>
        <end position="140"/>
    </location>
</feature>
<comment type="catalytic activity">
    <reaction evidence="8 9">
        <text>5-phospho-alpha-D-ribose 1-diphosphate + nicotinate + ATP + H2O = nicotinate beta-D-ribonucleotide + ADP + phosphate + diphosphate</text>
        <dbReference type="Rhea" id="RHEA:36163"/>
        <dbReference type="ChEBI" id="CHEBI:15377"/>
        <dbReference type="ChEBI" id="CHEBI:30616"/>
        <dbReference type="ChEBI" id="CHEBI:32544"/>
        <dbReference type="ChEBI" id="CHEBI:33019"/>
        <dbReference type="ChEBI" id="CHEBI:43474"/>
        <dbReference type="ChEBI" id="CHEBI:57502"/>
        <dbReference type="ChEBI" id="CHEBI:58017"/>
        <dbReference type="ChEBI" id="CHEBI:456216"/>
        <dbReference type="EC" id="6.3.4.21"/>
    </reaction>
</comment>
<evidence type="ECO:0000313" key="18">
    <source>
        <dbReference type="Proteomes" id="UP000431451"/>
    </source>
</evidence>
<feature type="domain" description="Nicotinate/nicotinamide phosphoribosyltransferase" evidence="10">
    <location>
        <begin position="161"/>
        <end position="332"/>
    </location>
</feature>
<keyword evidence="15" id="KW-0328">Glycosyltransferase</keyword>
<evidence type="ECO:0000256" key="5">
    <source>
        <dbReference type="ARBA" id="ARBA00022598"/>
    </source>
</evidence>
<keyword evidence="6 9" id="KW-0662">Pyridine nucleotide biosynthesis</keyword>
<dbReference type="GO" id="GO:0047280">
    <property type="term" value="F:nicotinamide phosphoribosyltransferase activity"/>
    <property type="evidence" value="ECO:0007669"/>
    <property type="project" value="UniProtKB-ARBA"/>
</dbReference>
<evidence type="ECO:0000313" key="16">
    <source>
        <dbReference type="EMBL" id="VCT83948.1"/>
    </source>
</evidence>